<dbReference type="FunFam" id="3.40.1190.20:FF:000002">
    <property type="entry name" value="Bifunctional protein HldE"/>
    <property type="match status" value="1"/>
</dbReference>
<keyword evidence="7 17" id="KW-0548">Nucleotidyltransferase</keyword>
<evidence type="ECO:0000256" key="7">
    <source>
        <dbReference type="ARBA" id="ARBA00022695"/>
    </source>
</evidence>
<dbReference type="SUPFAM" id="SSF53613">
    <property type="entry name" value="Ribokinase-like"/>
    <property type="match status" value="1"/>
</dbReference>
<reference evidence="20" key="1">
    <citation type="journal article" date="2011" name="J. Bacteriol.">
        <title>Genome Sequence of an Erwinia amylovora Strain with Pathogenicity Restricted to Rubus Plants.</title>
        <authorList>
            <person name="Powney R."/>
            <person name="Smits T.H."/>
            <person name="Sawbridge T."/>
            <person name="Frey B."/>
            <person name="Blom J."/>
            <person name="Frey J.E."/>
            <person name="Plummer K.M."/>
            <person name="Beer S.V."/>
            <person name="Luck J."/>
            <person name="Duffy B."/>
            <person name="Rodoni B."/>
        </authorList>
    </citation>
    <scope>NUCLEOTIDE SEQUENCE</scope>
    <source>
        <strain evidence="20">ATCC BAA-2158</strain>
    </source>
</reference>
<dbReference type="NCBIfam" id="TIGR02199">
    <property type="entry name" value="rfaE_dom_II"/>
    <property type="match status" value="1"/>
</dbReference>
<keyword evidence="12 17" id="KW-0119">Carbohydrate metabolism</keyword>
<evidence type="ECO:0000256" key="2">
    <source>
        <dbReference type="ARBA" id="ARBA00003753"/>
    </source>
</evidence>
<dbReference type="Pfam" id="PF00294">
    <property type="entry name" value="PfkB"/>
    <property type="match status" value="1"/>
</dbReference>
<keyword evidence="11 17" id="KW-0511">Multifunctional enzyme</keyword>
<comment type="catalytic activity">
    <reaction evidence="13 17">
        <text>D-glycero-beta-D-manno-heptose 1-phosphate + ATP + H(+) = ADP-D-glycero-beta-D-manno-heptose + diphosphate</text>
        <dbReference type="Rhea" id="RHEA:27465"/>
        <dbReference type="ChEBI" id="CHEBI:15378"/>
        <dbReference type="ChEBI" id="CHEBI:30616"/>
        <dbReference type="ChEBI" id="CHEBI:33019"/>
        <dbReference type="ChEBI" id="CHEBI:59967"/>
        <dbReference type="ChEBI" id="CHEBI:61593"/>
        <dbReference type="EC" id="2.7.7.70"/>
    </reaction>
</comment>
<dbReference type="InterPro" id="IPR011611">
    <property type="entry name" value="PfkB_dom"/>
</dbReference>
<feature type="active site" evidence="17">
    <location>
        <position position="264"/>
    </location>
</feature>
<comment type="function">
    <text evidence="2 17">Catalyzes the ADP transfer from ATP to D-glycero-beta-D-manno-heptose 1-phosphate, yielding ADP-D-glycero-beta-D-manno-heptose.</text>
</comment>
<dbReference type="InterPro" id="IPR011913">
    <property type="entry name" value="RfaE_dom_I"/>
</dbReference>
<dbReference type="InterPro" id="IPR014729">
    <property type="entry name" value="Rossmann-like_a/b/a_fold"/>
</dbReference>
<evidence type="ECO:0000256" key="1">
    <source>
        <dbReference type="ARBA" id="ARBA00002319"/>
    </source>
</evidence>
<dbReference type="InterPro" id="IPR029056">
    <property type="entry name" value="Ribokinase-like"/>
</dbReference>
<dbReference type="EMBL" id="FR719186">
    <property type="protein sequence ID" value="CBX79243.1"/>
    <property type="molecule type" value="Genomic_DNA"/>
</dbReference>
<dbReference type="GO" id="GO:0016773">
    <property type="term" value="F:phosphotransferase activity, alcohol group as acceptor"/>
    <property type="evidence" value="ECO:0007669"/>
    <property type="project" value="InterPro"/>
</dbReference>
<keyword evidence="8 17" id="KW-0547">Nucleotide-binding</keyword>
<keyword evidence="6 17" id="KW-0808">Transferase</keyword>
<evidence type="ECO:0000256" key="10">
    <source>
        <dbReference type="ARBA" id="ARBA00022840"/>
    </source>
</evidence>
<dbReference type="InterPro" id="IPR023030">
    <property type="entry name" value="Bifunc_HldE"/>
</dbReference>
<dbReference type="PANTHER" id="PTHR46969:SF1">
    <property type="entry name" value="BIFUNCTIONAL PROTEIN HLDE"/>
    <property type="match status" value="1"/>
</dbReference>
<feature type="binding site" evidence="17">
    <location>
        <begin position="195"/>
        <end position="198"/>
    </location>
    <ligand>
        <name>ATP</name>
        <dbReference type="ChEBI" id="CHEBI:30616"/>
    </ligand>
</feature>
<evidence type="ECO:0000259" key="19">
    <source>
        <dbReference type="Pfam" id="PF01467"/>
    </source>
</evidence>
<dbReference type="GO" id="GO:0097171">
    <property type="term" value="P:ADP-L-glycero-beta-D-manno-heptose biosynthetic process"/>
    <property type="evidence" value="ECO:0007669"/>
    <property type="project" value="UniProtKB-UniPathway"/>
</dbReference>
<dbReference type="UniPathway" id="UPA00958"/>
<evidence type="ECO:0000256" key="3">
    <source>
        <dbReference type="ARBA" id="ARBA00004713"/>
    </source>
</evidence>
<feature type="domain" description="Cytidyltransferase-like" evidence="19">
    <location>
        <begin position="344"/>
        <end position="469"/>
    </location>
</feature>
<dbReference type="GO" id="GO:0009244">
    <property type="term" value="P:lipopolysaccharide core region biosynthetic process"/>
    <property type="evidence" value="ECO:0007669"/>
    <property type="project" value="UniProtKB-UniPathway"/>
</dbReference>
<dbReference type="EC" id="2.7.7.70" evidence="17"/>
<dbReference type="AlphaFoldDB" id="E5B192"/>
<evidence type="ECO:0000256" key="6">
    <source>
        <dbReference type="ARBA" id="ARBA00022679"/>
    </source>
</evidence>
<feature type="domain" description="Carbohydrate kinase PfkB" evidence="18">
    <location>
        <begin position="13"/>
        <end position="305"/>
    </location>
</feature>
<evidence type="ECO:0000256" key="9">
    <source>
        <dbReference type="ARBA" id="ARBA00022777"/>
    </source>
</evidence>
<keyword evidence="9 17" id="KW-0418">Kinase</keyword>
<evidence type="ECO:0000313" key="20">
    <source>
        <dbReference type="EMBL" id="CBX79243.1"/>
    </source>
</evidence>
<comment type="pathway">
    <text evidence="17">Nucleotide-sugar biosynthesis; ADP-L-glycero-beta-D-manno-heptose biosynthesis; ADP-L-glycero-beta-D-manno-heptose from D-glycero-beta-D-manno-heptose 7-phosphate: step 3/4.</text>
</comment>
<comment type="function">
    <text evidence="1 17">Catalyzes the phosphorylation of D-glycero-D-manno-heptose 7-phosphate at the C-1 position to selectively form D-glycero-beta-D-manno-heptose-1,7-bisphosphate.</text>
</comment>
<name>E5B192_ERWAM</name>
<organism evidence="20">
    <name type="scientific">Erwinia amylovora ATCC BAA-2158</name>
    <dbReference type="NCBI Taxonomy" id="889211"/>
    <lineage>
        <taxon>Bacteria</taxon>
        <taxon>Pseudomonadati</taxon>
        <taxon>Pseudomonadota</taxon>
        <taxon>Gammaproteobacteria</taxon>
        <taxon>Enterobacterales</taxon>
        <taxon>Erwiniaceae</taxon>
        <taxon>Erwinia</taxon>
    </lineage>
</organism>
<dbReference type="HAMAP" id="MF_01603">
    <property type="entry name" value="HldE"/>
    <property type="match status" value="1"/>
</dbReference>
<comment type="similarity">
    <text evidence="16 17">In the C-terminal section; belongs to the cytidylyltransferase family.</text>
</comment>
<dbReference type="SUPFAM" id="SSF52374">
    <property type="entry name" value="Nucleotidylyl transferase"/>
    <property type="match status" value="1"/>
</dbReference>
<evidence type="ECO:0000256" key="8">
    <source>
        <dbReference type="ARBA" id="ARBA00022741"/>
    </source>
</evidence>
<dbReference type="Gene3D" id="3.40.50.620">
    <property type="entry name" value="HUPs"/>
    <property type="match status" value="1"/>
</dbReference>
<dbReference type="InterPro" id="IPR004821">
    <property type="entry name" value="Cyt_trans-like"/>
</dbReference>
<dbReference type="GO" id="GO:0033785">
    <property type="term" value="F:heptose 7-phosphate kinase activity"/>
    <property type="evidence" value="ECO:0007669"/>
    <property type="project" value="UniProtKB-UniRule"/>
</dbReference>
<comment type="catalytic activity">
    <reaction evidence="14 17">
        <text>D-glycero-beta-D-manno-heptose 7-phosphate + ATP = D-glycero-beta-D-manno-heptose 1,7-bisphosphate + ADP + H(+)</text>
        <dbReference type="Rhea" id="RHEA:27473"/>
        <dbReference type="ChEBI" id="CHEBI:15378"/>
        <dbReference type="ChEBI" id="CHEBI:30616"/>
        <dbReference type="ChEBI" id="CHEBI:60204"/>
        <dbReference type="ChEBI" id="CHEBI:60208"/>
        <dbReference type="ChEBI" id="CHEBI:456216"/>
        <dbReference type="EC" id="2.7.1.167"/>
    </reaction>
</comment>
<dbReference type="GO" id="GO:0005829">
    <property type="term" value="C:cytosol"/>
    <property type="evidence" value="ECO:0007669"/>
    <property type="project" value="TreeGrafter"/>
</dbReference>
<dbReference type="NCBIfam" id="NF008454">
    <property type="entry name" value="PRK11316.1"/>
    <property type="match status" value="1"/>
</dbReference>
<dbReference type="InterPro" id="IPR002173">
    <property type="entry name" value="Carboh/pur_kinase_PfkB_CS"/>
</dbReference>
<evidence type="ECO:0000256" key="11">
    <source>
        <dbReference type="ARBA" id="ARBA00023268"/>
    </source>
</evidence>
<evidence type="ECO:0000256" key="13">
    <source>
        <dbReference type="ARBA" id="ARBA00047428"/>
    </source>
</evidence>
<dbReference type="CDD" id="cd01172">
    <property type="entry name" value="RfaE_like"/>
    <property type="match status" value="1"/>
</dbReference>
<evidence type="ECO:0000256" key="17">
    <source>
        <dbReference type="HAMAP-Rule" id="MF_01603"/>
    </source>
</evidence>
<gene>
    <name evidence="20" type="primary">rfaE</name>
    <name evidence="17" type="synonym">hldE</name>
    <name evidence="20" type="ORF">EAIL5_0423</name>
</gene>
<dbReference type="NCBIfam" id="TIGR02198">
    <property type="entry name" value="rfaE_dom_I"/>
    <property type="match status" value="1"/>
</dbReference>
<evidence type="ECO:0000256" key="15">
    <source>
        <dbReference type="ARBA" id="ARBA00060955"/>
    </source>
</evidence>
<dbReference type="UniPathway" id="UPA00356">
    <property type="reaction ID" value="UER00437"/>
</dbReference>
<evidence type="ECO:0000256" key="5">
    <source>
        <dbReference type="ARBA" id="ARBA00011738"/>
    </source>
</evidence>
<proteinExistence type="inferred from homology"/>
<sequence>MKITLPDFTRAGVLVVGDVMLDRYWHGPTNRISPEAPVPVVKVDSVEERPGGAANVAMNIASLGARSRLIGLTGVDDAARALGAALSGVNVQCDFVPVATHPTITKLRVLSRNQQLIRLDFEEGFEGVDPAPMHELIQQSLPGIGALVLSDYAKGALASVETMIALARKAGVPVLVDPKGTDFSRYHGATLLTPNLSEFEAVVGKCKSEADIVKRGTALMQQHALSALLVTRSEHGMTLLQPGKEPFHMPTQAQEVFDVTGAGDTVIGVLAAALAAGNTLEESCYLANVAAGVVVGKLGTSTVSPVELENAIRARPESGFGVMNEAQLIAEVNKARQRGEKVVMTNGVFDILHAGHVSYLSNARKLGDRLIVAVNSDASTRRLKGETRPVNPLVNRMMVLGALEAVDWVIGFEEDTPQRVIAEILPDLLVKGGDYKPEDIAGSKEVWQNGGDVRVLNFEDGISTSNIIKTILSGTGQN</sequence>
<evidence type="ECO:0000259" key="18">
    <source>
        <dbReference type="Pfam" id="PF00294"/>
    </source>
</evidence>
<comment type="similarity">
    <text evidence="15 17">In the N-terminal section; belongs to the carbohydrate kinase PfkB family.</text>
</comment>
<evidence type="ECO:0000256" key="4">
    <source>
        <dbReference type="ARBA" id="ARBA00010688"/>
    </source>
</evidence>
<dbReference type="GO" id="GO:0005524">
    <property type="term" value="F:ATP binding"/>
    <property type="evidence" value="ECO:0007669"/>
    <property type="project" value="UniProtKB-UniRule"/>
</dbReference>
<dbReference type="PANTHER" id="PTHR46969">
    <property type="entry name" value="BIFUNCTIONAL PROTEIN HLDE"/>
    <property type="match status" value="1"/>
</dbReference>
<dbReference type="EC" id="2.7.1.167" evidence="17"/>
<keyword evidence="10 17" id="KW-0067">ATP-binding</keyword>
<accession>E5B192</accession>
<feature type="region of interest" description="Cytidylyltransferase" evidence="17">
    <location>
        <begin position="344"/>
        <end position="478"/>
    </location>
</feature>
<dbReference type="FunFam" id="3.40.50.620:FF:000028">
    <property type="entry name" value="Bifunctional protein HldE"/>
    <property type="match status" value="1"/>
</dbReference>
<evidence type="ECO:0000256" key="16">
    <source>
        <dbReference type="ARBA" id="ARBA00061122"/>
    </source>
</evidence>
<evidence type="ECO:0000256" key="14">
    <source>
        <dbReference type="ARBA" id="ARBA00052873"/>
    </source>
</evidence>
<protein>
    <recommendedName>
        <fullName evidence="17">Bifunctional protein HldE</fullName>
    </recommendedName>
    <domain>
        <recommendedName>
            <fullName evidence="17">D-beta-D-heptose 7-phosphate kinase</fullName>
            <ecNumber evidence="17">2.7.1.167</ecNumber>
        </recommendedName>
        <alternativeName>
            <fullName evidence="17">D-beta-D-heptose 7-phosphotransferase</fullName>
        </alternativeName>
        <alternativeName>
            <fullName evidence="17">D-glycero-beta-D-manno-heptose-7-phosphate kinase</fullName>
        </alternativeName>
    </domain>
    <domain>
        <recommendedName>
            <fullName evidence="17">D-beta-D-heptose 1-phosphate adenylyltransferase</fullName>
            <ecNumber evidence="17">2.7.7.70</ecNumber>
        </recommendedName>
        <alternativeName>
            <fullName evidence="17">D-glycero-beta-D-manno-heptose 1-phosphate adenylyltransferase</fullName>
        </alternativeName>
    </domain>
</protein>
<dbReference type="PROSITE" id="PS00583">
    <property type="entry name" value="PFKB_KINASES_1"/>
    <property type="match status" value="1"/>
</dbReference>
<dbReference type="Gene3D" id="3.40.1190.20">
    <property type="match status" value="1"/>
</dbReference>
<dbReference type="InterPro" id="IPR011914">
    <property type="entry name" value="RfaE_dom_II"/>
</dbReference>
<comment type="pathway">
    <text evidence="3">Bacterial outer membrane biogenesis; LPS core biosynthesis.</text>
</comment>
<dbReference type="Pfam" id="PF01467">
    <property type="entry name" value="CTP_transf_like"/>
    <property type="match status" value="1"/>
</dbReference>
<feature type="region of interest" description="Ribokinase" evidence="17">
    <location>
        <begin position="1"/>
        <end position="317"/>
    </location>
</feature>
<comment type="pathway">
    <text evidence="17">Nucleotide-sugar biosynthesis; ADP-L-glycero-beta-D-manno-heptose biosynthesis; ADP-L-glycero-beta-D-manno-heptose from D-glycero-beta-D-manno-heptose 7-phosphate: step 1/4.</text>
</comment>
<comment type="subunit">
    <text evidence="5 17">Homodimer.</text>
</comment>
<evidence type="ECO:0000256" key="12">
    <source>
        <dbReference type="ARBA" id="ARBA00023277"/>
    </source>
</evidence>
<comment type="similarity">
    <text evidence="4">Belongs to the carbohydrate kinase PfkB family.</text>
</comment>
<dbReference type="NCBIfam" id="TIGR00125">
    <property type="entry name" value="cyt_tran_rel"/>
    <property type="match status" value="1"/>
</dbReference>
<dbReference type="GO" id="GO:0033786">
    <property type="term" value="F:heptose-1-phosphate adenylyltransferase activity"/>
    <property type="evidence" value="ECO:0007669"/>
    <property type="project" value="UniProtKB-UniRule"/>
</dbReference>